<dbReference type="AlphaFoldDB" id="A0A6C0BRG5"/>
<evidence type="ECO:0000313" key="1">
    <source>
        <dbReference type="EMBL" id="QHS94159.1"/>
    </source>
</evidence>
<protein>
    <submittedName>
        <fullName evidence="1">Uncharacterized protein</fullName>
    </submittedName>
</protein>
<dbReference type="EMBL" id="MN739217">
    <property type="protein sequence ID" value="QHS94159.1"/>
    <property type="molecule type" value="Genomic_DNA"/>
</dbReference>
<sequence length="428" mass="49876">MDKSLNFMSIENLQNLMSIFEKFMIERYSINIENHSDVKLKQIIYETMMRVTDNSANHNIPLLDLNKITLSIVKNVIKQKLSLDKSKLNNTSLNRDREVHKDKTIHLYESDRPQSSKNSGGLFSNDVNKQFTEISELRTNERESRVSHTPLPSDVCTDQALCTADFVKMLHSLEHSRDMKQTSYENDNVDKTWLSDIYKQNSEKHPKEFYNTTEQFMQLEDTPSVKNSHHVAIKDIEKSNNGSLRGDVKLNIPKTNKTYLIVDSRDRDIIKFPNPSEYIIELDILLRNILKIKFMYAQYSKPDIVGVDDTYVNLHIEEFDTKNISIKKNSKSAFLQLPLSDSILSRISGKDFIAKKYFQSPLNKLNKLQIKFTKYNEEVFENMTEHLLKFEITYIQIDSIFEQNVINEHELLVNDSEVIASNEISNNE</sequence>
<name>A0A6C0BRG5_9ZZZZ</name>
<accession>A0A6C0BRG5</accession>
<organism evidence="1">
    <name type="scientific">viral metagenome</name>
    <dbReference type="NCBI Taxonomy" id="1070528"/>
    <lineage>
        <taxon>unclassified sequences</taxon>
        <taxon>metagenomes</taxon>
        <taxon>organismal metagenomes</taxon>
    </lineage>
</organism>
<proteinExistence type="predicted"/>
<reference evidence="1" key="1">
    <citation type="journal article" date="2020" name="Nature">
        <title>Giant virus diversity and host interactions through global metagenomics.</title>
        <authorList>
            <person name="Schulz F."/>
            <person name="Roux S."/>
            <person name="Paez-Espino D."/>
            <person name="Jungbluth S."/>
            <person name="Walsh D.A."/>
            <person name="Denef V.J."/>
            <person name="McMahon K.D."/>
            <person name="Konstantinidis K.T."/>
            <person name="Eloe-Fadrosh E.A."/>
            <person name="Kyrpides N.C."/>
            <person name="Woyke T."/>
        </authorList>
    </citation>
    <scope>NUCLEOTIDE SEQUENCE</scope>
    <source>
        <strain evidence="1">GVMAG-M-3300018416-26</strain>
    </source>
</reference>